<organism evidence="6 7">
    <name type="scientific">Halobacteriovorax marinus</name>
    <dbReference type="NCBI Taxonomy" id="97084"/>
    <lineage>
        <taxon>Bacteria</taxon>
        <taxon>Pseudomonadati</taxon>
        <taxon>Bdellovibrionota</taxon>
        <taxon>Bacteriovoracia</taxon>
        <taxon>Bacteriovoracales</taxon>
        <taxon>Halobacteriovoraceae</taxon>
        <taxon>Halobacteriovorax</taxon>
    </lineage>
</organism>
<dbReference type="CDD" id="cd01129">
    <property type="entry name" value="PulE-GspE-like"/>
    <property type="match status" value="1"/>
</dbReference>
<dbReference type="Proteomes" id="UP000196531">
    <property type="component" value="Unassembled WGS sequence"/>
</dbReference>
<dbReference type="InterPro" id="IPR007831">
    <property type="entry name" value="T2SS_GspE_N"/>
</dbReference>
<dbReference type="InterPro" id="IPR037257">
    <property type="entry name" value="T2SS_E_N_sf"/>
</dbReference>
<feature type="domain" description="Type II secretion system protein GspE N-terminal" evidence="5">
    <location>
        <begin position="55"/>
        <end position="139"/>
    </location>
</feature>
<dbReference type="Pfam" id="PF05157">
    <property type="entry name" value="MshEN"/>
    <property type="match status" value="1"/>
</dbReference>
<comment type="similarity">
    <text evidence="1">Belongs to the GSP E family.</text>
</comment>
<dbReference type="SUPFAM" id="SSF160246">
    <property type="entry name" value="EspE N-terminal domain-like"/>
    <property type="match status" value="1"/>
</dbReference>
<dbReference type="GO" id="GO:0005524">
    <property type="term" value="F:ATP binding"/>
    <property type="evidence" value="ECO:0007669"/>
    <property type="project" value="UniProtKB-KW"/>
</dbReference>
<evidence type="ECO:0008006" key="8">
    <source>
        <dbReference type="Google" id="ProtNLM"/>
    </source>
</evidence>
<sequence>MIGQLLLQHTTLTDEQLTEALHIQEESGMLIGEILLKKNYIHPHDIIKVICHQVNIPYITDINIEEIDANITMNIPINYAKTHEIIPILETDFTVTVAITDPFNFDAINDLRELFKKEIKLVVAHPMKVSEAINRVYEKANTNIVDSLEDEFEENLDLDGPIDILDAGADEAPVIRFVNSIIFRAVKEGASDIHIEPYEKETIYRFRINRVMKEILRQPIKTHSAVSSRIKVMAKLDIAEKRLPQDGRIPIKMAGKDIDIRLSTVPIQCGERIVMRILEKNSTILKLENLGFHGKVLKQLKELGSRKHGVVYVSGPTGHGKTTTLFAMLDEINTPDKMIITVEDPVEYEIQGISQIQVNSKIDLSFAIALRSILRQNPDVIMVGETRDKETAEMAIQASLTGHFVLSTIHTNDSFSAPGRLIDMGVQPFLIASSLAAILAQRLLRTLCSHCKAPHVITPYDMEMMGVHSVPQDATIFIPKGCPKCSYDGFSGMTVVSELLVIDDVIKPLILKKSDSGAIKKAAVRGGMTTLRGDALEKVFKGITSIDEMVRAINDEDNEE</sequence>
<proteinExistence type="inferred from homology"/>
<dbReference type="Gene3D" id="3.30.300.160">
    <property type="entry name" value="Type II secretion system, protein E, N-terminal domain"/>
    <property type="match status" value="1"/>
</dbReference>
<keyword evidence="2" id="KW-0547">Nucleotide-binding</keyword>
<dbReference type="PANTHER" id="PTHR30258">
    <property type="entry name" value="TYPE II SECRETION SYSTEM PROTEIN GSPE-RELATED"/>
    <property type="match status" value="1"/>
</dbReference>
<dbReference type="Gene3D" id="3.40.50.300">
    <property type="entry name" value="P-loop containing nucleotide triphosphate hydrolases"/>
    <property type="match status" value="1"/>
</dbReference>
<name>A0A1Y5FDD9_9BACT</name>
<accession>A0A1Y5FDD9</accession>
<keyword evidence="3" id="KW-0067">ATP-binding</keyword>
<dbReference type="PANTHER" id="PTHR30258:SF2">
    <property type="entry name" value="COMG OPERON PROTEIN 1"/>
    <property type="match status" value="1"/>
</dbReference>
<comment type="caution">
    <text evidence="6">The sequence shown here is derived from an EMBL/GenBank/DDBJ whole genome shotgun (WGS) entry which is preliminary data.</text>
</comment>
<dbReference type="Gene3D" id="3.30.450.90">
    <property type="match status" value="1"/>
</dbReference>
<dbReference type="EMBL" id="MAAO01000006">
    <property type="protein sequence ID" value="OUR97481.1"/>
    <property type="molecule type" value="Genomic_DNA"/>
</dbReference>
<feature type="domain" description="Bacterial type II secretion system protein E" evidence="4">
    <location>
        <begin position="169"/>
        <end position="551"/>
    </location>
</feature>
<dbReference type="GO" id="GO:0005886">
    <property type="term" value="C:plasma membrane"/>
    <property type="evidence" value="ECO:0007669"/>
    <property type="project" value="TreeGrafter"/>
</dbReference>
<gene>
    <name evidence="6" type="ORF">A9Q84_11795</name>
</gene>
<dbReference type="InterPro" id="IPR001482">
    <property type="entry name" value="T2SS/T4SS_dom"/>
</dbReference>
<dbReference type="Pfam" id="PF00437">
    <property type="entry name" value="T2SSE"/>
    <property type="match status" value="1"/>
</dbReference>
<evidence type="ECO:0000256" key="2">
    <source>
        <dbReference type="ARBA" id="ARBA00022741"/>
    </source>
</evidence>
<evidence type="ECO:0000256" key="1">
    <source>
        <dbReference type="ARBA" id="ARBA00006611"/>
    </source>
</evidence>
<dbReference type="GO" id="GO:0016887">
    <property type="term" value="F:ATP hydrolysis activity"/>
    <property type="evidence" value="ECO:0007669"/>
    <property type="project" value="TreeGrafter"/>
</dbReference>
<dbReference type="FunFam" id="3.30.450.90:FF:000001">
    <property type="entry name" value="Type II secretion system ATPase GspE"/>
    <property type="match status" value="1"/>
</dbReference>
<reference evidence="7" key="1">
    <citation type="journal article" date="2017" name="Proc. Natl. Acad. Sci. U.S.A.">
        <title>Simulation of Deepwater Horizon oil plume reveals substrate specialization within a complex community of hydrocarbon-degraders.</title>
        <authorList>
            <person name="Hu P."/>
            <person name="Dubinsky E.A."/>
            <person name="Probst A.J."/>
            <person name="Wang J."/>
            <person name="Sieber C.M.K."/>
            <person name="Tom L.M."/>
            <person name="Gardinali P."/>
            <person name="Banfield J.F."/>
            <person name="Atlas R.M."/>
            <person name="Andersen G.L."/>
        </authorList>
    </citation>
    <scope>NUCLEOTIDE SEQUENCE [LARGE SCALE GENOMIC DNA]</scope>
</reference>
<evidence type="ECO:0000256" key="3">
    <source>
        <dbReference type="ARBA" id="ARBA00022840"/>
    </source>
</evidence>
<evidence type="ECO:0000259" key="4">
    <source>
        <dbReference type="Pfam" id="PF00437"/>
    </source>
</evidence>
<evidence type="ECO:0000259" key="5">
    <source>
        <dbReference type="Pfam" id="PF05157"/>
    </source>
</evidence>
<dbReference type="InterPro" id="IPR027417">
    <property type="entry name" value="P-loop_NTPase"/>
</dbReference>
<dbReference type="SUPFAM" id="SSF52540">
    <property type="entry name" value="P-loop containing nucleoside triphosphate hydrolases"/>
    <property type="match status" value="1"/>
</dbReference>
<protein>
    <recommendedName>
        <fullName evidence="8">Type II secretion system protein E</fullName>
    </recommendedName>
</protein>
<dbReference type="AlphaFoldDB" id="A0A1Y5FDD9"/>
<evidence type="ECO:0000313" key="6">
    <source>
        <dbReference type="EMBL" id="OUR97481.1"/>
    </source>
</evidence>
<evidence type="ECO:0000313" key="7">
    <source>
        <dbReference type="Proteomes" id="UP000196531"/>
    </source>
</evidence>